<keyword evidence="1" id="KW-0238">DNA-binding</keyword>
<dbReference type="PANTHER" id="PTHR33221:SF5">
    <property type="entry name" value="HTH-TYPE TRANSCRIPTIONAL REGULATOR ISCR"/>
    <property type="match status" value="1"/>
</dbReference>
<dbReference type="InterPro" id="IPR036390">
    <property type="entry name" value="WH_DNA-bd_sf"/>
</dbReference>
<dbReference type="Gene3D" id="1.10.10.10">
    <property type="entry name" value="Winged helix-like DNA-binding domain superfamily/Winged helix DNA-binding domain"/>
    <property type="match status" value="1"/>
</dbReference>
<dbReference type="SUPFAM" id="SSF46785">
    <property type="entry name" value="Winged helix' DNA-binding domain"/>
    <property type="match status" value="1"/>
</dbReference>
<accession>D0LKV2</accession>
<sequence>MRLSTKTRYGVRAIFDIAYHGQDQPGVAAQAKDIARREDIPLRYLEQIFQDLKRAGLVESKRGPRGGYSLKRSAEEITLGDVVRALQGPIEEMFVVEDTAQNSSARPRRARQSASAGAAEGSAPATELGSRAITSRTVTVALWRELATHVSQWFDSVSISDLVLRGEELGLPRAGAGQPMYYI</sequence>
<protein>
    <submittedName>
        <fullName evidence="3">Transcriptional regulator, BadM/Rrf2 family</fullName>
    </submittedName>
</protein>
<dbReference type="InterPro" id="IPR036388">
    <property type="entry name" value="WH-like_DNA-bd_sf"/>
</dbReference>
<organism evidence="3 4">
    <name type="scientific">Haliangium ochraceum (strain DSM 14365 / JCM 11303 / SMP-2)</name>
    <dbReference type="NCBI Taxonomy" id="502025"/>
    <lineage>
        <taxon>Bacteria</taxon>
        <taxon>Pseudomonadati</taxon>
        <taxon>Myxococcota</taxon>
        <taxon>Polyangia</taxon>
        <taxon>Haliangiales</taxon>
        <taxon>Kofleriaceae</taxon>
        <taxon>Haliangium</taxon>
    </lineage>
</organism>
<dbReference type="AlphaFoldDB" id="D0LKV2"/>
<dbReference type="PANTHER" id="PTHR33221">
    <property type="entry name" value="WINGED HELIX-TURN-HELIX TRANSCRIPTIONAL REGULATOR, RRF2 FAMILY"/>
    <property type="match status" value="1"/>
</dbReference>
<dbReference type="InterPro" id="IPR030489">
    <property type="entry name" value="TR_Rrf2-type_CS"/>
</dbReference>
<dbReference type="EMBL" id="CP001804">
    <property type="protein sequence ID" value="ACY16672.1"/>
    <property type="molecule type" value="Genomic_DNA"/>
</dbReference>
<dbReference type="Pfam" id="PF02082">
    <property type="entry name" value="Rrf2"/>
    <property type="match status" value="1"/>
</dbReference>
<dbReference type="PROSITE" id="PS01332">
    <property type="entry name" value="HTH_RRF2_1"/>
    <property type="match status" value="1"/>
</dbReference>
<gene>
    <name evidence="3" type="ordered locus">Hoch_4174</name>
</gene>
<dbReference type="NCBIfam" id="TIGR00738">
    <property type="entry name" value="rrf2_super"/>
    <property type="match status" value="1"/>
</dbReference>
<dbReference type="GO" id="GO:0003700">
    <property type="term" value="F:DNA-binding transcription factor activity"/>
    <property type="evidence" value="ECO:0007669"/>
    <property type="project" value="TreeGrafter"/>
</dbReference>
<dbReference type="STRING" id="502025.Hoch_4174"/>
<evidence type="ECO:0000256" key="2">
    <source>
        <dbReference type="SAM" id="MobiDB-lite"/>
    </source>
</evidence>
<dbReference type="InterPro" id="IPR000944">
    <property type="entry name" value="Tscrpt_reg_Rrf2"/>
</dbReference>
<dbReference type="RefSeq" id="WP_012829270.1">
    <property type="nucleotide sequence ID" value="NC_013440.1"/>
</dbReference>
<dbReference type="OrthoDB" id="9800519at2"/>
<reference evidence="3 4" key="1">
    <citation type="journal article" date="2010" name="Stand. Genomic Sci.">
        <title>Complete genome sequence of Haliangium ochraceum type strain (SMP-2).</title>
        <authorList>
            <consortium name="US DOE Joint Genome Institute (JGI-PGF)"/>
            <person name="Ivanova N."/>
            <person name="Daum C."/>
            <person name="Lang E."/>
            <person name="Abt B."/>
            <person name="Kopitz M."/>
            <person name="Saunders E."/>
            <person name="Lapidus A."/>
            <person name="Lucas S."/>
            <person name="Glavina Del Rio T."/>
            <person name="Nolan M."/>
            <person name="Tice H."/>
            <person name="Copeland A."/>
            <person name="Cheng J.F."/>
            <person name="Chen F."/>
            <person name="Bruce D."/>
            <person name="Goodwin L."/>
            <person name="Pitluck S."/>
            <person name="Mavromatis K."/>
            <person name="Pati A."/>
            <person name="Mikhailova N."/>
            <person name="Chen A."/>
            <person name="Palaniappan K."/>
            <person name="Land M."/>
            <person name="Hauser L."/>
            <person name="Chang Y.J."/>
            <person name="Jeffries C.D."/>
            <person name="Detter J.C."/>
            <person name="Brettin T."/>
            <person name="Rohde M."/>
            <person name="Goker M."/>
            <person name="Bristow J."/>
            <person name="Markowitz V."/>
            <person name="Eisen J.A."/>
            <person name="Hugenholtz P."/>
            <person name="Kyrpides N.C."/>
            <person name="Klenk H.P."/>
        </authorList>
    </citation>
    <scope>NUCLEOTIDE SEQUENCE [LARGE SCALE GENOMIC DNA]</scope>
    <source>
        <strain evidence="4">DSM 14365 / CIP 107738 / JCM 11303 / AJ 13395 / SMP-2</strain>
    </source>
</reference>
<evidence type="ECO:0000313" key="3">
    <source>
        <dbReference type="EMBL" id="ACY16672.1"/>
    </source>
</evidence>
<dbReference type="GO" id="GO:0003677">
    <property type="term" value="F:DNA binding"/>
    <property type="evidence" value="ECO:0007669"/>
    <property type="project" value="UniProtKB-KW"/>
</dbReference>
<proteinExistence type="predicted"/>
<dbReference type="KEGG" id="hoh:Hoch_4174"/>
<dbReference type="HOGENOM" id="CLU_107144_0_1_7"/>
<dbReference type="eggNOG" id="COG1959">
    <property type="taxonomic scope" value="Bacteria"/>
</dbReference>
<dbReference type="GO" id="GO:0005829">
    <property type="term" value="C:cytosol"/>
    <property type="evidence" value="ECO:0007669"/>
    <property type="project" value="TreeGrafter"/>
</dbReference>
<feature type="compositionally biased region" description="Low complexity" evidence="2">
    <location>
        <begin position="112"/>
        <end position="125"/>
    </location>
</feature>
<evidence type="ECO:0000313" key="4">
    <source>
        <dbReference type="Proteomes" id="UP000001880"/>
    </source>
</evidence>
<name>D0LKV2_HALO1</name>
<keyword evidence="4" id="KW-1185">Reference proteome</keyword>
<dbReference type="PROSITE" id="PS51197">
    <property type="entry name" value="HTH_RRF2_2"/>
    <property type="match status" value="1"/>
</dbReference>
<evidence type="ECO:0000256" key="1">
    <source>
        <dbReference type="ARBA" id="ARBA00023125"/>
    </source>
</evidence>
<dbReference type="Proteomes" id="UP000001880">
    <property type="component" value="Chromosome"/>
</dbReference>
<feature type="region of interest" description="Disordered" evidence="2">
    <location>
        <begin position="98"/>
        <end position="128"/>
    </location>
</feature>